<keyword evidence="2" id="KW-0732">Signal</keyword>
<dbReference type="SUPFAM" id="SSF52266">
    <property type="entry name" value="SGNH hydrolase"/>
    <property type="match status" value="2"/>
</dbReference>
<dbReference type="Gramene" id="LPERR02G05900.1">
    <property type="protein sequence ID" value="LPERR02G05900.1"/>
    <property type="gene ID" value="LPERR02G05900"/>
</dbReference>
<sequence>MCSRHDLLLVAATLLQMFVVLLLLSGEPAAAGKVTAIIVFGDSTVDTGNNNYLSTLVRSDFAPYGRDLHLAAGDGVASGGGNGRPTGRFSNGRLAVDFISEAFGLPPLVPAYLDPSVNISSLATGACFASAGAGYDNATSDLFSVLPLWKELDYFKEYVARLTTFSGDDMAAKTISEALYIVSMGTNDFLENYYATVARRGHATEFATATSYGDYLLTVADKFVRDLHALGARKVDLNGLPPMGCLPLERTTSGACTEEYNAVAERFNSGLVDAISKLNGELGDGARIVYGDVYSALAAVLADPAAYGVENVKAGCCGVTGVFEMGYMCGARSPLTCADASKFAFWDAIHPTERLHRVIADAKINTTLHVFILIVEDATPFTSIYSGNKTTQSDNRLPPSMASSQPLLLLVPLVAIIMTSPPAAAVAAGRSVPAVIVFGDSTVDTGNNNAIGTPLRSDFPPYGRDMPGGARATGRFGNGRLPPDFISQSLGLPPLVPAYLDPAYGIADFARGVCFASAGTGLDNATAAVLSVIPLWKEVEYYREYQRRLHTHVGATSARRIVRDALHVVSIGTNDFLENYYMLTTGRFAQFTISEYQDFLVAAARDFLTVIHRLGARRVTFAGLSPMGCLPLERTTDMILGGDGGCIEEYNKVARDYNEKMEAMVMLLRAKLPRLKLAFIPVYDNMVNFITNPEKFGLENVEEGCCATGRFEMGFMCNDVAPLTCDDADKYLFWDAFHPTEKINRFMAQHTLDICYQQGVL</sequence>
<reference evidence="4" key="2">
    <citation type="submission" date="2013-12" db="EMBL/GenBank/DDBJ databases">
        <authorList>
            <person name="Yu Y."/>
            <person name="Lee S."/>
            <person name="de Baynast K."/>
            <person name="Wissotski M."/>
            <person name="Liu L."/>
            <person name="Talag J."/>
            <person name="Goicoechea J."/>
            <person name="Angelova A."/>
            <person name="Jetty R."/>
            <person name="Kudrna D."/>
            <person name="Golser W."/>
            <person name="Rivera L."/>
            <person name="Zhang J."/>
            <person name="Wing R."/>
        </authorList>
    </citation>
    <scope>NUCLEOTIDE SEQUENCE</scope>
</reference>
<proteinExistence type="inferred from homology"/>
<evidence type="ECO:0000313" key="3">
    <source>
        <dbReference type="EnsemblPlants" id="LPERR02G05900.1"/>
    </source>
</evidence>
<dbReference type="AlphaFoldDB" id="A0A0D9VD56"/>
<keyword evidence="4" id="KW-1185">Reference proteome</keyword>
<organism evidence="3 4">
    <name type="scientific">Leersia perrieri</name>
    <dbReference type="NCBI Taxonomy" id="77586"/>
    <lineage>
        <taxon>Eukaryota</taxon>
        <taxon>Viridiplantae</taxon>
        <taxon>Streptophyta</taxon>
        <taxon>Embryophyta</taxon>
        <taxon>Tracheophyta</taxon>
        <taxon>Spermatophyta</taxon>
        <taxon>Magnoliopsida</taxon>
        <taxon>Liliopsida</taxon>
        <taxon>Poales</taxon>
        <taxon>Poaceae</taxon>
        <taxon>BOP clade</taxon>
        <taxon>Oryzoideae</taxon>
        <taxon>Oryzeae</taxon>
        <taxon>Oryzinae</taxon>
        <taxon>Leersia</taxon>
    </lineage>
</organism>
<dbReference type="PANTHER" id="PTHR45642">
    <property type="entry name" value="GDSL ESTERASE/LIPASE EXL3"/>
    <property type="match status" value="1"/>
</dbReference>
<dbReference type="EnsemblPlants" id="LPERR02G05900.1">
    <property type="protein sequence ID" value="LPERR02G05900.1"/>
    <property type="gene ID" value="LPERR02G05900"/>
</dbReference>
<dbReference type="InterPro" id="IPR036514">
    <property type="entry name" value="SGNH_hydro_sf"/>
</dbReference>
<dbReference type="InterPro" id="IPR050592">
    <property type="entry name" value="GDSL_lipolytic_enzyme"/>
</dbReference>
<dbReference type="eggNOG" id="ENOG502QQ8I">
    <property type="taxonomic scope" value="Eukaryota"/>
</dbReference>
<dbReference type="CDD" id="cd01837">
    <property type="entry name" value="SGNH_plant_lipase_like"/>
    <property type="match status" value="2"/>
</dbReference>
<reference evidence="3 4" key="1">
    <citation type="submission" date="2012-08" db="EMBL/GenBank/DDBJ databases">
        <title>Oryza genome evolution.</title>
        <authorList>
            <person name="Wing R.A."/>
        </authorList>
    </citation>
    <scope>NUCLEOTIDE SEQUENCE</scope>
</reference>
<dbReference type="Gene3D" id="3.40.50.1110">
    <property type="entry name" value="SGNH hydrolase"/>
    <property type="match status" value="2"/>
</dbReference>
<name>A0A0D9VD56_9ORYZ</name>
<dbReference type="Proteomes" id="UP000032180">
    <property type="component" value="Chromosome 2"/>
</dbReference>
<evidence type="ECO:0000313" key="4">
    <source>
        <dbReference type="Proteomes" id="UP000032180"/>
    </source>
</evidence>
<accession>A0A0D9VD56</accession>
<evidence type="ECO:0008006" key="5">
    <source>
        <dbReference type="Google" id="ProtNLM"/>
    </source>
</evidence>
<dbReference type="Pfam" id="PF00657">
    <property type="entry name" value="Lipase_GDSL"/>
    <property type="match status" value="2"/>
</dbReference>
<evidence type="ECO:0000256" key="2">
    <source>
        <dbReference type="SAM" id="SignalP"/>
    </source>
</evidence>
<feature type="chain" id="PRO_5002347294" description="GDSL esterase/lipase" evidence="2">
    <location>
        <begin position="32"/>
        <end position="761"/>
    </location>
</feature>
<reference evidence="3" key="3">
    <citation type="submission" date="2015-04" db="UniProtKB">
        <authorList>
            <consortium name="EnsemblPlants"/>
        </authorList>
    </citation>
    <scope>IDENTIFICATION</scope>
</reference>
<feature type="signal peptide" evidence="2">
    <location>
        <begin position="1"/>
        <end position="31"/>
    </location>
</feature>
<dbReference type="InterPro" id="IPR035669">
    <property type="entry name" value="SGNH_plant_lipase-like"/>
</dbReference>
<dbReference type="GO" id="GO:0016788">
    <property type="term" value="F:hydrolase activity, acting on ester bonds"/>
    <property type="evidence" value="ECO:0007669"/>
    <property type="project" value="InterPro"/>
</dbReference>
<dbReference type="InterPro" id="IPR001087">
    <property type="entry name" value="GDSL"/>
</dbReference>
<dbReference type="HOGENOM" id="CLU_378747_0_0_1"/>
<comment type="similarity">
    <text evidence="1">Belongs to the 'GDSL' lipolytic enzyme family.</text>
</comment>
<dbReference type="STRING" id="77586.A0A0D9VD56"/>
<dbReference type="PANTHER" id="PTHR45642:SF48">
    <property type="entry name" value="OS02G0189300 PROTEIN"/>
    <property type="match status" value="1"/>
</dbReference>
<evidence type="ECO:0000256" key="1">
    <source>
        <dbReference type="ARBA" id="ARBA00008668"/>
    </source>
</evidence>
<protein>
    <recommendedName>
        <fullName evidence="5">GDSL esterase/lipase</fullName>
    </recommendedName>
</protein>
<dbReference type="FunFam" id="3.40.50.1110:FF:000003">
    <property type="entry name" value="GDSL esterase/lipase APG"/>
    <property type="match status" value="2"/>
</dbReference>